<reference evidence="1" key="2">
    <citation type="submission" date="2023-05" db="EMBL/GenBank/DDBJ databases">
        <authorList>
            <consortium name="Lawrence Berkeley National Laboratory"/>
            <person name="Steindorff A."/>
            <person name="Hensen N."/>
            <person name="Bonometti L."/>
            <person name="Westerberg I."/>
            <person name="Brannstrom I.O."/>
            <person name="Guillou S."/>
            <person name="Cros-Aarteil S."/>
            <person name="Calhoun S."/>
            <person name="Haridas S."/>
            <person name="Kuo A."/>
            <person name="Mondo S."/>
            <person name="Pangilinan J."/>
            <person name="Riley R."/>
            <person name="Labutti K."/>
            <person name="Andreopoulos B."/>
            <person name="Lipzen A."/>
            <person name="Chen C."/>
            <person name="Yanf M."/>
            <person name="Daum C."/>
            <person name="Ng V."/>
            <person name="Clum A."/>
            <person name="Ohm R."/>
            <person name="Martin F."/>
            <person name="Silar P."/>
            <person name="Natvig D."/>
            <person name="Lalanne C."/>
            <person name="Gautier V."/>
            <person name="Ament-Velasquez S.L."/>
            <person name="Kruys A."/>
            <person name="Hutchinson M.I."/>
            <person name="Powell A.J."/>
            <person name="Barry K."/>
            <person name="Miller A.N."/>
            <person name="Grigoriev I.V."/>
            <person name="Debuchy R."/>
            <person name="Gladieux P."/>
            <person name="Thoren M.H."/>
            <person name="Johannesson H."/>
        </authorList>
    </citation>
    <scope>NUCLEOTIDE SEQUENCE</scope>
    <source>
        <strain evidence="1">CBS 141.50</strain>
    </source>
</reference>
<dbReference type="PANTHER" id="PTHR37540">
    <property type="entry name" value="TRANSCRIPTION FACTOR (ACR-2), PUTATIVE-RELATED-RELATED"/>
    <property type="match status" value="1"/>
</dbReference>
<dbReference type="RefSeq" id="XP_062635610.1">
    <property type="nucleotide sequence ID" value="XM_062777707.1"/>
</dbReference>
<organism evidence="1 2">
    <name type="scientific">Dichotomopilus funicola</name>
    <dbReference type="NCBI Taxonomy" id="1934379"/>
    <lineage>
        <taxon>Eukaryota</taxon>
        <taxon>Fungi</taxon>
        <taxon>Dikarya</taxon>
        <taxon>Ascomycota</taxon>
        <taxon>Pezizomycotina</taxon>
        <taxon>Sordariomycetes</taxon>
        <taxon>Sordariomycetidae</taxon>
        <taxon>Sordariales</taxon>
        <taxon>Chaetomiaceae</taxon>
        <taxon>Dichotomopilus</taxon>
    </lineage>
</organism>
<dbReference type="AlphaFoldDB" id="A0AAN6ZLQ2"/>
<protein>
    <submittedName>
        <fullName evidence="1">Uncharacterized protein</fullName>
    </submittedName>
</protein>
<evidence type="ECO:0000313" key="2">
    <source>
        <dbReference type="Proteomes" id="UP001302676"/>
    </source>
</evidence>
<dbReference type="Proteomes" id="UP001302676">
    <property type="component" value="Unassembled WGS sequence"/>
</dbReference>
<comment type="caution">
    <text evidence="1">The sequence shown here is derived from an EMBL/GenBank/DDBJ whole genome shotgun (WGS) entry which is preliminary data.</text>
</comment>
<keyword evidence="2" id="KW-1185">Reference proteome</keyword>
<feature type="non-terminal residue" evidence="1">
    <location>
        <position position="1"/>
    </location>
</feature>
<dbReference type="PANTHER" id="PTHR37540:SF9">
    <property type="entry name" value="ZN(2)-C6 FUNGAL-TYPE DOMAIN-CONTAINING PROTEIN"/>
    <property type="match status" value="1"/>
</dbReference>
<name>A0AAN6ZLQ2_9PEZI</name>
<accession>A0AAN6ZLQ2</accession>
<gene>
    <name evidence="1" type="ORF">C8A04DRAFT_13430</name>
</gene>
<reference evidence="1" key="1">
    <citation type="journal article" date="2023" name="Mol. Phylogenet. Evol.">
        <title>Genome-scale phylogeny and comparative genomics of the fungal order Sordariales.</title>
        <authorList>
            <person name="Hensen N."/>
            <person name="Bonometti L."/>
            <person name="Westerberg I."/>
            <person name="Brannstrom I.O."/>
            <person name="Guillou S."/>
            <person name="Cros-Aarteil S."/>
            <person name="Calhoun S."/>
            <person name="Haridas S."/>
            <person name="Kuo A."/>
            <person name="Mondo S."/>
            <person name="Pangilinan J."/>
            <person name="Riley R."/>
            <person name="LaButti K."/>
            <person name="Andreopoulos B."/>
            <person name="Lipzen A."/>
            <person name="Chen C."/>
            <person name="Yan M."/>
            <person name="Daum C."/>
            <person name="Ng V."/>
            <person name="Clum A."/>
            <person name="Steindorff A."/>
            <person name="Ohm R.A."/>
            <person name="Martin F."/>
            <person name="Silar P."/>
            <person name="Natvig D.O."/>
            <person name="Lalanne C."/>
            <person name="Gautier V."/>
            <person name="Ament-Velasquez S.L."/>
            <person name="Kruys A."/>
            <person name="Hutchinson M.I."/>
            <person name="Powell A.J."/>
            <person name="Barry K."/>
            <person name="Miller A.N."/>
            <person name="Grigoriev I.V."/>
            <person name="Debuchy R."/>
            <person name="Gladieux P."/>
            <person name="Hiltunen Thoren M."/>
            <person name="Johannesson H."/>
        </authorList>
    </citation>
    <scope>NUCLEOTIDE SEQUENCE</scope>
    <source>
        <strain evidence="1">CBS 141.50</strain>
    </source>
</reference>
<proteinExistence type="predicted"/>
<dbReference type="EMBL" id="MU853600">
    <property type="protein sequence ID" value="KAK4142239.1"/>
    <property type="molecule type" value="Genomic_DNA"/>
</dbReference>
<evidence type="ECO:0000313" key="1">
    <source>
        <dbReference type="EMBL" id="KAK4142239.1"/>
    </source>
</evidence>
<sequence length="281" mass="30766">DRNAVLGARFAAIKHLHTLLRSPEAAVSNEAIIVAVKLAFNDLCFGQASELLLHIDGAREMVRARGGLTALAATPHLAKMVLVEPPLHTSRSLPTIHPAPKQSHRPSCLTTNPTTSALLKDTAFLLDTVLALPSNPSPWELQKVQSMSSWVEGRLSSSSLAPSHGGSHHNTHYHFHQAIRMSSLFYCRAIHARRPLSEVVTEQDIAELVRSINHVPLDLWEKDVEGIGGEKTPMPTQESHVARTMVVAGVVELALRDWEAVVRVSGRIVRLQTWLSFGAKS</sequence>
<dbReference type="GeneID" id="87814320"/>